<dbReference type="SUPFAM" id="SSF53335">
    <property type="entry name" value="S-adenosyl-L-methionine-dependent methyltransferases"/>
    <property type="match status" value="1"/>
</dbReference>
<accession>A0A517LYQ3</accession>
<dbReference type="RefSeq" id="WP_145344316.1">
    <property type="nucleotide sequence ID" value="NZ_CP036261.1"/>
</dbReference>
<sequence length="254" mass="28579">MQISIDTEQAQISIQENGDTRQLPLYSKAGYELLSDLWTKVGWNEKQIYTYTWFGRPIIQLSQDMIRTQEAIYQVRPDVIVETGVAHGGSLVYYASLMKAMGRGRVIGVDVEIRKHNREAIEAHELASMITLVEGDSISDEIVNQVKSLIQPGETVMVLLDSCHTKDHVLGELNAYHDLVSPGSYIVATDGIMKDVYDTPRGEASWEHDHPTASAAEFAAAHPEFELVAPPWTFNESELTEDVTHWPAGWLRRR</sequence>
<dbReference type="Gene3D" id="3.40.50.150">
    <property type="entry name" value="Vaccinia Virus protein VP39"/>
    <property type="match status" value="1"/>
</dbReference>
<dbReference type="OrthoDB" id="189417at2"/>
<dbReference type="GO" id="GO:0032259">
    <property type="term" value="P:methylation"/>
    <property type="evidence" value="ECO:0007669"/>
    <property type="project" value="UniProtKB-KW"/>
</dbReference>
<keyword evidence="1 3" id="KW-0489">Methyltransferase</keyword>
<dbReference type="InterPro" id="IPR007072">
    <property type="entry name" value="RNMT_CmcI"/>
</dbReference>
<dbReference type="GO" id="GO:0008610">
    <property type="term" value="P:lipid biosynthetic process"/>
    <property type="evidence" value="ECO:0007669"/>
    <property type="project" value="InterPro"/>
</dbReference>
<dbReference type="GO" id="GO:0071770">
    <property type="term" value="P:DIM/DIP cell wall layer assembly"/>
    <property type="evidence" value="ECO:0007669"/>
    <property type="project" value="TreeGrafter"/>
</dbReference>
<reference evidence="3 4" key="1">
    <citation type="submission" date="2019-02" db="EMBL/GenBank/DDBJ databases">
        <title>Deep-cultivation of Planctomycetes and their phenomic and genomic characterization uncovers novel biology.</title>
        <authorList>
            <person name="Wiegand S."/>
            <person name="Jogler M."/>
            <person name="Boedeker C."/>
            <person name="Pinto D."/>
            <person name="Vollmers J."/>
            <person name="Rivas-Marin E."/>
            <person name="Kohn T."/>
            <person name="Peeters S.H."/>
            <person name="Heuer A."/>
            <person name="Rast P."/>
            <person name="Oberbeckmann S."/>
            <person name="Bunk B."/>
            <person name="Jeske O."/>
            <person name="Meyerdierks A."/>
            <person name="Storesund J.E."/>
            <person name="Kallscheuer N."/>
            <person name="Luecker S."/>
            <person name="Lage O.M."/>
            <person name="Pohl T."/>
            <person name="Merkel B.J."/>
            <person name="Hornburger P."/>
            <person name="Mueller R.-W."/>
            <person name="Bruemmer F."/>
            <person name="Labrenz M."/>
            <person name="Spormann A.M."/>
            <person name="Op den Camp H."/>
            <person name="Overmann J."/>
            <person name="Amann R."/>
            <person name="Jetten M.S.M."/>
            <person name="Mascher T."/>
            <person name="Medema M.H."/>
            <person name="Devos D.P."/>
            <person name="Kaster A.-K."/>
            <person name="Ovreas L."/>
            <person name="Rohde M."/>
            <person name="Galperin M.Y."/>
            <person name="Jogler C."/>
        </authorList>
    </citation>
    <scope>NUCLEOTIDE SEQUENCE [LARGE SCALE GENOMIC DNA]</scope>
    <source>
        <strain evidence="3 4">EC9</strain>
    </source>
</reference>
<name>A0A517LYQ3_9BACT</name>
<dbReference type="AlphaFoldDB" id="A0A517LYQ3"/>
<evidence type="ECO:0000256" key="2">
    <source>
        <dbReference type="ARBA" id="ARBA00022679"/>
    </source>
</evidence>
<dbReference type="GO" id="GO:0005886">
    <property type="term" value="C:plasma membrane"/>
    <property type="evidence" value="ECO:0007669"/>
    <property type="project" value="TreeGrafter"/>
</dbReference>
<gene>
    <name evidence="3" type="ORF">EC9_19320</name>
</gene>
<dbReference type="PANTHER" id="PTHR40048">
    <property type="entry name" value="RHAMNOSYL O-METHYLTRANSFERASE"/>
    <property type="match status" value="1"/>
</dbReference>
<keyword evidence="4" id="KW-1185">Reference proteome</keyword>
<dbReference type="GO" id="GO:0008168">
    <property type="term" value="F:methyltransferase activity"/>
    <property type="evidence" value="ECO:0007669"/>
    <property type="project" value="UniProtKB-KW"/>
</dbReference>
<keyword evidence="2 3" id="KW-0808">Transferase</keyword>
<dbReference type="EC" id="2.1.1.-" evidence="3"/>
<evidence type="ECO:0000256" key="1">
    <source>
        <dbReference type="ARBA" id="ARBA00022603"/>
    </source>
</evidence>
<dbReference type="Pfam" id="PF04989">
    <property type="entry name" value="RMNT_CmcI"/>
    <property type="match status" value="1"/>
</dbReference>
<dbReference type="EMBL" id="CP036261">
    <property type="protein sequence ID" value="QDS87751.1"/>
    <property type="molecule type" value="Genomic_DNA"/>
</dbReference>
<evidence type="ECO:0000313" key="3">
    <source>
        <dbReference type="EMBL" id="QDS87751.1"/>
    </source>
</evidence>
<dbReference type="InterPro" id="IPR029063">
    <property type="entry name" value="SAM-dependent_MTases_sf"/>
</dbReference>
<evidence type="ECO:0000313" key="4">
    <source>
        <dbReference type="Proteomes" id="UP000319557"/>
    </source>
</evidence>
<proteinExistence type="predicted"/>
<dbReference type="KEGG" id="ruv:EC9_19320"/>
<protein>
    <submittedName>
        <fullName evidence="3">Rhamnosyl O-methyltransferase</fullName>
        <ecNumber evidence="3">2.1.1.-</ecNumber>
    </submittedName>
</protein>
<dbReference type="Proteomes" id="UP000319557">
    <property type="component" value="Chromosome"/>
</dbReference>
<organism evidence="3 4">
    <name type="scientific">Rosistilla ulvae</name>
    <dbReference type="NCBI Taxonomy" id="1930277"/>
    <lineage>
        <taxon>Bacteria</taxon>
        <taxon>Pseudomonadati</taxon>
        <taxon>Planctomycetota</taxon>
        <taxon>Planctomycetia</taxon>
        <taxon>Pirellulales</taxon>
        <taxon>Pirellulaceae</taxon>
        <taxon>Rosistilla</taxon>
    </lineage>
</organism>
<dbReference type="PANTHER" id="PTHR40048:SF1">
    <property type="entry name" value="RHAMNOSYL O-METHYLTRANSFERASE"/>
    <property type="match status" value="1"/>
</dbReference>